<reference evidence="2" key="1">
    <citation type="submission" date="2020-03" db="EMBL/GenBank/DDBJ databases">
        <authorList>
            <person name="Weist P."/>
        </authorList>
    </citation>
    <scope>NUCLEOTIDE SEQUENCE</scope>
</reference>
<organism evidence="2 3">
    <name type="scientific">Pleuronectes platessa</name>
    <name type="common">European plaice</name>
    <dbReference type="NCBI Taxonomy" id="8262"/>
    <lineage>
        <taxon>Eukaryota</taxon>
        <taxon>Metazoa</taxon>
        <taxon>Chordata</taxon>
        <taxon>Craniata</taxon>
        <taxon>Vertebrata</taxon>
        <taxon>Euteleostomi</taxon>
        <taxon>Actinopterygii</taxon>
        <taxon>Neopterygii</taxon>
        <taxon>Teleostei</taxon>
        <taxon>Neoteleostei</taxon>
        <taxon>Acanthomorphata</taxon>
        <taxon>Carangaria</taxon>
        <taxon>Pleuronectiformes</taxon>
        <taxon>Pleuronectoidei</taxon>
        <taxon>Pleuronectidae</taxon>
        <taxon>Pleuronectes</taxon>
    </lineage>
</organism>
<gene>
    <name evidence="2" type="ORF">PLEPLA_LOCUS27618</name>
</gene>
<sequence length="127" mass="13963">MGVSRPAGRPPEKMLEAGKPSNLSGQVLSKVIVVAETLHVSEVVQSGLCWSPLICKFPNPCFSEVLDQGRRSIFLGLINGEILPRGSVFNLNGLVNLDHPVRMWWGLKFFVFAVFWDLVSLGVSVEV</sequence>
<dbReference type="Proteomes" id="UP001153269">
    <property type="component" value="Unassembled WGS sequence"/>
</dbReference>
<accession>A0A9N7YW22</accession>
<name>A0A9N7YW22_PLEPL</name>
<evidence type="ECO:0000313" key="3">
    <source>
        <dbReference type="Proteomes" id="UP001153269"/>
    </source>
</evidence>
<dbReference type="EMBL" id="CADEAL010002343">
    <property type="protein sequence ID" value="CAB1439854.1"/>
    <property type="molecule type" value="Genomic_DNA"/>
</dbReference>
<proteinExistence type="predicted"/>
<dbReference type="AlphaFoldDB" id="A0A9N7YW22"/>
<evidence type="ECO:0000256" key="1">
    <source>
        <dbReference type="SAM" id="MobiDB-lite"/>
    </source>
</evidence>
<evidence type="ECO:0000313" key="2">
    <source>
        <dbReference type="EMBL" id="CAB1439854.1"/>
    </source>
</evidence>
<feature type="region of interest" description="Disordered" evidence="1">
    <location>
        <begin position="1"/>
        <end position="20"/>
    </location>
</feature>
<comment type="caution">
    <text evidence="2">The sequence shown here is derived from an EMBL/GenBank/DDBJ whole genome shotgun (WGS) entry which is preliminary data.</text>
</comment>
<keyword evidence="3" id="KW-1185">Reference proteome</keyword>
<protein>
    <submittedName>
        <fullName evidence="2">Uncharacterized protein</fullName>
    </submittedName>
</protein>